<dbReference type="PROSITE" id="PS50949">
    <property type="entry name" value="HTH_GNTR"/>
    <property type="match status" value="1"/>
</dbReference>
<dbReference type="Gene3D" id="1.10.10.10">
    <property type="entry name" value="Winged helix-like DNA-binding domain superfamily/Winged helix DNA-binding domain"/>
    <property type="match status" value="1"/>
</dbReference>
<evidence type="ECO:0000256" key="3">
    <source>
        <dbReference type="ARBA" id="ARBA00023163"/>
    </source>
</evidence>
<reference evidence="6 7" key="1">
    <citation type="journal article" date="2015" name="Antonie Van Leeuwenhoek">
        <title>Prauserella endophytica sp. nov., an endophytic actinobacterium isolated from Tamarix taklamakanensis.</title>
        <authorList>
            <person name="Liu J.M."/>
            <person name="Habden X."/>
            <person name="Guo L."/>
            <person name="Tuo L."/>
            <person name="Jiang Z.K."/>
            <person name="Liu S.W."/>
            <person name="Liu X.F."/>
            <person name="Chen L."/>
            <person name="Li R.F."/>
            <person name="Zhang Y.Q."/>
            <person name="Sun C.H."/>
        </authorList>
    </citation>
    <scope>NUCLEOTIDE SEQUENCE [LARGE SCALE GENOMIC DNA]</scope>
    <source>
        <strain evidence="6 7">CGMCC 4.7182</strain>
    </source>
</reference>
<evidence type="ECO:0000256" key="2">
    <source>
        <dbReference type="ARBA" id="ARBA00023125"/>
    </source>
</evidence>
<name>A0ABY2S0N2_9PSEU</name>
<dbReference type="InterPro" id="IPR036390">
    <property type="entry name" value="WH_DNA-bd_sf"/>
</dbReference>
<dbReference type="InterPro" id="IPR050679">
    <property type="entry name" value="Bact_HTH_transcr_reg"/>
</dbReference>
<keyword evidence="1" id="KW-0805">Transcription regulation</keyword>
<accession>A0ABY2S0N2</accession>
<evidence type="ECO:0000259" key="5">
    <source>
        <dbReference type="PROSITE" id="PS50949"/>
    </source>
</evidence>
<keyword evidence="3" id="KW-0804">Transcription</keyword>
<evidence type="ECO:0000256" key="1">
    <source>
        <dbReference type="ARBA" id="ARBA00023015"/>
    </source>
</evidence>
<dbReference type="Pfam" id="PF00392">
    <property type="entry name" value="GntR"/>
    <property type="match status" value="1"/>
</dbReference>
<dbReference type="SUPFAM" id="SSF46785">
    <property type="entry name" value="Winged helix' DNA-binding domain"/>
    <property type="match status" value="1"/>
</dbReference>
<sequence length="112" mass="12084">MDVNTAGMAAYERVAELIRADIRRGVLQPGDKLPGNRALAERYDVALGTAQKALRVLQDGGWLTATPAVGVFVKGTPDEPVTVEALARQVEELRAALAELSDRVDEIENVKD</sequence>
<dbReference type="InterPro" id="IPR036388">
    <property type="entry name" value="WH-like_DNA-bd_sf"/>
</dbReference>
<proteinExistence type="predicted"/>
<evidence type="ECO:0000313" key="7">
    <source>
        <dbReference type="Proteomes" id="UP000309992"/>
    </source>
</evidence>
<dbReference type="SMART" id="SM00345">
    <property type="entry name" value="HTH_GNTR"/>
    <property type="match status" value="1"/>
</dbReference>
<comment type="caution">
    <text evidence="6">The sequence shown here is derived from an EMBL/GenBank/DDBJ whole genome shotgun (WGS) entry which is preliminary data.</text>
</comment>
<evidence type="ECO:0000313" key="6">
    <source>
        <dbReference type="EMBL" id="TKG67530.1"/>
    </source>
</evidence>
<dbReference type="InterPro" id="IPR000524">
    <property type="entry name" value="Tscrpt_reg_HTH_GntR"/>
</dbReference>
<keyword evidence="7" id="KW-1185">Reference proteome</keyword>
<dbReference type="CDD" id="cd07377">
    <property type="entry name" value="WHTH_GntR"/>
    <property type="match status" value="1"/>
</dbReference>
<evidence type="ECO:0000256" key="4">
    <source>
        <dbReference type="SAM" id="Coils"/>
    </source>
</evidence>
<feature type="domain" description="HTH gntR-type" evidence="5">
    <location>
        <begin position="8"/>
        <end position="76"/>
    </location>
</feature>
<dbReference type="RefSeq" id="WP_137096048.1">
    <property type="nucleotide sequence ID" value="NZ_SWMS01000013.1"/>
</dbReference>
<keyword evidence="4" id="KW-0175">Coiled coil</keyword>
<dbReference type="Proteomes" id="UP000309992">
    <property type="component" value="Unassembled WGS sequence"/>
</dbReference>
<dbReference type="EMBL" id="SWMS01000013">
    <property type="protein sequence ID" value="TKG67530.1"/>
    <property type="molecule type" value="Genomic_DNA"/>
</dbReference>
<protein>
    <submittedName>
        <fullName evidence="6">GntR family transcriptional regulator</fullName>
    </submittedName>
</protein>
<dbReference type="PANTHER" id="PTHR44846:SF17">
    <property type="entry name" value="GNTR-FAMILY TRANSCRIPTIONAL REGULATOR"/>
    <property type="match status" value="1"/>
</dbReference>
<gene>
    <name evidence="6" type="ORF">FCN18_22475</name>
</gene>
<feature type="coiled-coil region" evidence="4">
    <location>
        <begin position="83"/>
        <end position="110"/>
    </location>
</feature>
<organism evidence="6 7">
    <name type="scientific">Prauserella endophytica</name>
    <dbReference type="NCBI Taxonomy" id="1592324"/>
    <lineage>
        <taxon>Bacteria</taxon>
        <taxon>Bacillati</taxon>
        <taxon>Actinomycetota</taxon>
        <taxon>Actinomycetes</taxon>
        <taxon>Pseudonocardiales</taxon>
        <taxon>Pseudonocardiaceae</taxon>
        <taxon>Prauserella</taxon>
        <taxon>Prauserella coralliicola group</taxon>
    </lineage>
</organism>
<keyword evidence="2" id="KW-0238">DNA-binding</keyword>
<dbReference type="PANTHER" id="PTHR44846">
    <property type="entry name" value="MANNOSYL-D-GLYCERATE TRANSPORT/METABOLISM SYSTEM REPRESSOR MNGR-RELATED"/>
    <property type="match status" value="1"/>
</dbReference>